<gene>
    <name evidence="1" type="ORF">TUM19329_21820</name>
</gene>
<proteinExistence type="predicted"/>
<dbReference type="KEGG" id="lant:TUM19329_21820"/>
<dbReference type="EMBL" id="AP022839">
    <property type="protein sequence ID" value="BCA95821.1"/>
    <property type="molecule type" value="Genomic_DNA"/>
</dbReference>
<evidence type="ECO:0000313" key="2">
    <source>
        <dbReference type="Proteomes" id="UP000502894"/>
    </source>
</evidence>
<evidence type="ECO:0000313" key="1">
    <source>
        <dbReference type="EMBL" id="BCA95821.1"/>
    </source>
</evidence>
<organism evidence="1 2">
    <name type="scientific">Legionella antarctica</name>
    <dbReference type="NCBI Taxonomy" id="2708020"/>
    <lineage>
        <taxon>Bacteria</taxon>
        <taxon>Pseudomonadati</taxon>
        <taxon>Pseudomonadota</taxon>
        <taxon>Gammaproteobacteria</taxon>
        <taxon>Legionellales</taxon>
        <taxon>Legionellaceae</taxon>
        <taxon>Legionella</taxon>
    </lineage>
</organism>
<dbReference type="AlphaFoldDB" id="A0A6F8T5U1"/>
<accession>A0A6F8T5U1</accession>
<reference evidence="1" key="1">
    <citation type="journal article" date="2020" name="Microbiol. Resour. Announc.">
        <title>Complete Genome Sequence of Novel Psychrotolerant Legionella Strain TUM19329, Isolated from Antarctic Lake Sediment.</title>
        <authorList>
            <person name="Shimada S."/>
            <person name="Nakai R."/>
            <person name="Aoki K."/>
            <person name="Shimoeda N."/>
            <person name="Ohno G."/>
            <person name="Miyazaki Y."/>
            <person name="Kudoh S."/>
            <person name="Imura S."/>
            <person name="Watanabe K."/>
            <person name="Ishii Y."/>
            <person name="Tateda K."/>
        </authorList>
    </citation>
    <scope>NUCLEOTIDE SEQUENCE [LARGE SCALE GENOMIC DNA]</scope>
    <source>
        <strain evidence="1">TUM19329</strain>
    </source>
</reference>
<protein>
    <submittedName>
        <fullName evidence="1">Uncharacterized protein</fullName>
    </submittedName>
</protein>
<sequence>MLITVPRTTPVENTFFINLLHLLSLYEYKKSIPMDLQGEKHPLVHEFDHIDSFFLSKGEIIAVQLDGGTDMVFY</sequence>
<dbReference type="Proteomes" id="UP000502894">
    <property type="component" value="Chromosome"/>
</dbReference>
<name>A0A6F8T5U1_9GAMM</name>
<keyword evidence="2" id="KW-1185">Reference proteome</keyword>